<dbReference type="InterPro" id="IPR050121">
    <property type="entry name" value="Cytochrome_P450_monoxygenase"/>
</dbReference>
<dbReference type="Gene3D" id="1.10.630.10">
    <property type="entry name" value="Cytochrome P450"/>
    <property type="match status" value="1"/>
</dbReference>
<keyword evidence="4 7" id="KW-0479">Metal-binding</keyword>
<evidence type="ECO:0000256" key="4">
    <source>
        <dbReference type="ARBA" id="ARBA00022723"/>
    </source>
</evidence>
<dbReference type="AlphaFoldDB" id="A0A8H4CCL7"/>
<protein>
    <submittedName>
        <fullName evidence="10">25-hydroxyvitamin D-1 alpha hydroxylase</fullName>
    </submittedName>
</protein>
<comment type="cofactor">
    <cofactor evidence="1 7">
        <name>heme</name>
        <dbReference type="ChEBI" id="CHEBI:30413"/>
    </cofactor>
</comment>
<gene>
    <name evidence="10" type="ORF">GCG54_00005478</name>
</gene>
<comment type="caution">
    <text evidence="10">The sequence shown here is derived from an EMBL/GenBank/DDBJ whole genome shotgun (WGS) entry which is preliminary data.</text>
</comment>
<feature type="binding site" description="axial binding residue" evidence="7">
    <location>
        <position position="510"/>
    </location>
    <ligand>
        <name>heme</name>
        <dbReference type="ChEBI" id="CHEBI:30413"/>
    </ligand>
    <ligandPart>
        <name>Fe</name>
        <dbReference type="ChEBI" id="CHEBI:18248"/>
    </ligandPart>
</feature>
<dbReference type="Proteomes" id="UP000613401">
    <property type="component" value="Unassembled WGS sequence"/>
</dbReference>
<evidence type="ECO:0000256" key="1">
    <source>
        <dbReference type="ARBA" id="ARBA00001971"/>
    </source>
</evidence>
<feature type="transmembrane region" description="Helical" evidence="9">
    <location>
        <begin position="41"/>
        <end position="65"/>
    </location>
</feature>
<evidence type="ECO:0000256" key="5">
    <source>
        <dbReference type="ARBA" id="ARBA00023004"/>
    </source>
</evidence>
<dbReference type="InterPro" id="IPR036396">
    <property type="entry name" value="Cyt_P450_sf"/>
</dbReference>
<reference evidence="10" key="1">
    <citation type="journal article" date="2020" name="Phytopathology">
        <title>Genome sequence and comparative analysis of Colletotrichum gloeosporioides isolated from Liriodendron leaves.</title>
        <authorList>
            <person name="Fu F.F."/>
            <person name="Hao Z."/>
            <person name="Wang P."/>
            <person name="Lu Y."/>
            <person name="Xue L.J."/>
            <person name="Wei G."/>
            <person name="Tian Y."/>
            <person name="Baishi H."/>
            <person name="Xu H."/>
            <person name="Shi J."/>
            <person name="Cheng T."/>
            <person name="Wang G."/>
            <person name="Yi Y."/>
            <person name="Chen J."/>
        </authorList>
    </citation>
    <scope>NUCLEOTIDE SEQUENCE</scope>
    <source>
        <strain evidence="10">Lc1</strain>
    </source>
</reference>
<evidence type="ECO:0000256" key="6">
    <source>
        <dbReference type="ARBA" id="ARBA00023033"/>
    </source>
</evidence>
<evidence type="ECO:0000256" key="9">
    <source>
        <dbReference type="SAM" id="Phobius"/>
    </source>
</evidence>
<proteinExistence type="inferred from homology"/>
<dbReference type="Pfam" id="PF00067">
    <property type="entry name" value="p450"/>
    <property type="match status" value="1"/>
</dbReference>
<dbReference type="RefSeq" id="XP_045260481.1">
    <property type="nucleotide sequence ID" value="XM_045405500.1"/>
</dbReference>
<dbReference type="GO" id="GO:0005506">
    <property type="term" value="F:iron ion binding"/>
    <property type="evidence" value="ECO:0007669"/>
    <property type="project" value="InterPro"/>
</dbReference>
<evidence type="ECO:0000256" key="7">
    <source>
        <dbReference type="PIRSR" id="PIRSR602403-1"/>
    </source>
</evidence>
<organism evidence="10 11">
    <name type="scientific">Colletotrichum gloeosporioides</name>
    <name type="common">Anthracnose fungus</name>
    <name type="synonym">Glomerella cingulata</name>
    <dbReference type="NCBI Taxonomy" id="474922"/>
    <lineage>
        <taxon>Eukaryota</taxon>
        <taxon>Fungi</taxon>
        <taxon>Dikarya</taxon>
        <taxon>Ascomycota</taxon>
        <taxon>Pezizomycotina</taxon>
        <taxon>Sordariomycetes</taxon>
        <taxon>Hypocreomycetidae</taxon>
        <taxon>Glomerellales</taxon>
        <taxon>Glomerellaceae</taxon>
        <taxon>Colletotrichum</taxon>
        <taxon>Colletotrichum gloeosporioides species complex</taxon>
    </lineage>
</organism>
<evidence type="ECO:0000256" key="3">
    <source>
        <dbReference type="ARBA" id="ARBA00022617"/>
    </source>
</evidence>
<dbReference type="PANTHER" id="PTHR24305:SF166">
    <property type="entry name" value="CYTOCHROME P450 12A4, MITOCHONDRIAL-RELATED"/>
    <property type="match status" value="1"/>
</dbReference>
<name>A0A8H4CCL7_COLGL</name>
<sequence length="568" mass="63616">DGVAFGPFVLLDLFNSDRAARNPRLVISASFVNIETKMHSLVAAALFFILVPVLIWHFIVYPLFWSPLASIPAAHPLCHITSLWVHWKRLRGQEYECVSEAFLSKGPYVRLGPREVAVNDIEAVRNGWGVGSSSFDKHHSYTYFGTHGITNTFTTLGSNEHRGRRHRLRIAHSRQFLMKSPDVQSILGSLVQQKLYPLLADVASSKDGTASVMPLAQSFALDYVSAFAFGLSLGHNFLKDRLAYDKWFALNNDCYPGGFLGYLLKEHPRVVEFARRLGVPILSKTYVDARRELETWALRRVDAAEDLLQSRMQGSEPAPGDLPVLYDAVRTAMAQQSGVKDADFVPSATQRLELASECLDHITSSGETFGTTFTYMLWELSRHPDIQAALHRELSSLKQPLSENRLPDSRDLEQLELLNGIIKESLRLRNTAPGLDPRVSPAHGTSKFGRIDELPSHTRVGTYGRHLNRNPDVYLDPEAWNPYRWVSKEPKDLAAMNRWFYAFGSGQRGCIGQPIAMELLRMGLASIYTSFKTSVADETEYPGAECMSAACTETLLLRFETVSPALEP</sequence>
<dbReference type="GO" id="GO:0020037">
    <property type="term" value="F:heme binding"/>
    <property type="evidence" value="ECO:0007669"/>
    <property type="project" value="InterPro"/>
</dbReference>
<keyword evidence="5 7" id="KW-0408">Iron</keyword>
<dbReference type="GO" id="GO:0016705">
    <property type="term" value="F:oxidoreductase activity, acting on paired donors, with incorporation or reduction of molecular oxygen"/>
    <property type="evidence" value="ECO:0007669"/>
    <property type="project" value="InterPro"/>
</dbReference>
<keyword evidence="6 8" id="KW-0503">Monooxygenase</keyword>
<evidence type="ECO:0000313" key="11">
    <source>
        <dbReference type="Proteomes" id="UP000613401"/>
    </source>
</evidence>
<keyword evidence="3 7" id="KW-0349">Heme</keyword>
<keyword evidence="9" id="KW-1133">Transmembrane helix</keyword>
<dbReference type="EMBL" id="WVTB01000067">
    <property type="protein sequence ID" value="KAF3801322.1"/>
    <property type="molecule type" value="Genomic_DNA"/>
</dbReference>
<dbReference type="GO" id="GO:0004497">
    <property type="term" value="F:monooxygenase activity"/>
    <property type="evidence" value="ECO:0007669"/>
    <property type="project" value="UniProtKB-KW"/>
</dbReference>
<keyword evidence="11" id="KW-1185">Reference proteome</keyword>
<keyword evidence="9" id="KW-0472">Membrane</keyword>
<evidence type="ECO:0000256" key="2">
    <source>
        <dbReference type="ARBA" id="ARBA00010617"/>
    </source>
</evidence>
<reference evidence="10" key="2">
    <citation type="submission" date="2020-03" db="EMBL/GenBank/DDBJ databases">
        <authorList>
            <person name="Fu F.-F."/>
            <person name="Chen J."/>
        </authorList>
    </citation>
    <scope>NUCLEOTIDE SEQUENCE</scope>
    <source>
        <strain evidence="10">Lc1</strain>
    </source>
</reference>
<dbReference type="InterPro" id="IPR001128">
    <property type="entry name" value="Cyt_P450"/>
</dbReference>
<dbReference type="PRINTS" id="PR00465">
    <property type="entry name" value="EP450IV"/>
</dbReference>
<dbReference type="SUPFAM" id="SSF48264">
    <property type="entry name" value="Cytochrome P450"/>
    <property type="match status" value="1"/>
</dbReference>
<dbReference type="GeneID" id="69012629"/>
<keyword evidence="9" id="KW-0812">Transmembrane</keyword>
<feature type="non-terminal residue" evidence="10">
    <location>
        <position position="1"/>
    </location>
</feature>
<accession>A0A8H4CCL7</accession>
<comment type="similarity">
    <text evidence="2 8">Belongs to the cytochrome P450 family.</text>
</comment>
<dbReference type="PROSITE" id="PS00086">
    <property type="entry name" value="CYTOCHROME_P450"/>
    <property type="match status" value="1"/>
</dbReference>
<evidence type="ECO:0000313" key="10">
    <source>
        <dbReference type="EMBL" id="KAF3801322.1"/>
    </source>
</evidence>
<dbReference type="InterPro" id="IPR002403">
    <property type="entry name" value="Cyt_P450_E_grp-IV"/>
</dbReference>
<keyword evidence="8" id="KW-0560">Oxidoreductase</keyword>
<dbReference type="InterPro" id="IPR017972">
    <property type="entry name" value="Cyt_P450_CS"/>
</dbReference>
<dbReference type="PANTHER" id="PTHR24305">
    <property type="entry name" value="CYTOCHROME P450"/>
    <property type="match status" value="1"/>
</dbReference>
<evidence type="ECO:0000256" key="8">
    <source>
        <dbReference type="RuleBase" id="RU000461"/>
    </source>
</evidence>